<dbReference type="Gramene" id="KQJ98884">
    <property type="protein sequence ID" value="KQJ98884"/>
    <property type="gene ID" value="BRADI_3g39722v3"/>
</dbReference>
<accession>A0A0Q3FL10</accession>
<reference evidence="2 3" key="1">
    <citation type="journal article" date="2010" name="Nature">
        <title>Genome sequencing and analysis of the model grass Brachypodium distachyon.</title>
        <authorList>
            <consortium name="International Brachypodium Initiative"/>
        </authorList>
    </citation>
    <scope>NUCLEOTIDE SEQUENCE [LARGE SCALE GENOMIC DNA]</scope>
    <source>
        <strain evidence="2 3">Bd21</strain>
    </source>
</reference>
<proteinExistence type="predicted"/>
<protein>
    <submittedName>
        <fullName evidence="2 3">Uncharacterized protein</fullName>
    </submittedName>
</protein>
<evidence type="ECO:0000313" key="2">
    <source>
        <dbReference type="EMBL" id="KQJ98884.1"/>
    </source>
</evidence>
<evidence type="ECO:0000313" key="3">
    <source>
        <dbReference type="EnsemblPlants" id="KQJ98884"/>
    </source>
</evidence>
<evidence type="ECO:0000256" key="1">
    <source>
        <dbReference type="SAM" id="MobiDB-lite"/>
    </source>
</evidence>
<gene>
    <name evidence="2" type="ORF">BRADI_3g39722v3</name>
</gene>
<dbReference type="InParanoid" id="A0A0Q3FL10"/>
<evidence type="ECO:0000313" key="4">
    <source>
        <dbReference type="Proteomes" id="UP000008810"/>
    </source>
</evidence>
<reference evidence="3" key="3">
    <citation type="submission" date="2018-08" db="UniProtKB">
        <authorList>
            <consortium name="EnsemblPlants"/>
        </authorList>
    </citation>
    <scope>IDENTIFICATION</scope>
    <source>
        <strain evidence="3">cv. Bd21</strain>
    </source>
</reference>
<organism evidence="2">
    <name type="scientific">Brachypodium distachyon</name>
    <name type="common">Purple false brome</name>
    <name type="synonym">Trachynia distachya</name>
    <dbReference type="NCBI Taxonomy" id="15368"/>
    <lineage>
        <taxon>Eukaryota</taxon>
        <taxon>Viridiplantae</taxon>
        <taxon>Streptophyta</taxon>
        <taxon>Embryophyta</taxon>
        <taxon>Tracheophyta</taxon>
        <taxon>Spermatophyta</taxon>
        <taxon>Magnoliopsida</taxon>
        <taxon>Liliopsida</taxon>
        <taxon>Poales</taxon>
        <taxon>Poaceae</taxon>
        <taxon>BOP clade</taxon>
        <taxon>Pooideae</taxon>
        <taxon>Stipodae</taxon>
        <taxon>Brachypodieae</taxon>
        <taxon>Brachypodium</taxon>
    </lineage>
</organism>
<sequence length="100" mass="11000">MKLSENTSLETLNTRKKKLPGFSACQYIELSPFSELGSHGCLHAFALRKNRDDDGDEDDEITGTVSPAGRGDEDTAACCGGQRHWRPPPPYSCPSMNRTK</sequence>
<keyword evidence="4" id="KW-1185">Reference proteome</keyword>
<feature type="region of interest" description="Disordered" evidence="1">
    <location>
        <begin position="49"/>
        <end position="100"/>
    </location>
</feature>
<dbReference type="AlphaFoldDB" id="A0A0Q3FL10"/>
<dbReference type="EMBL" id="CM000882">
    <property type="protein sequence ID" value="KQJ98884.1"/>
    <property type="molecule type" value="Genomic_DNA"/>
</dbReference>
<dbReference type="EnsemblPlants" id="KQJ98884">
    <property type="protein sequence ID" value="KQJ98884"/>
    <property type="gene ID" value="BRADI_3g39722v3"/>
</dbReference>
<name>A0A0Q3FL10_BRADI</name>
<dbReference type="Proteomes" id="UP000008810">
    <property type="component" value="Chromosome 3"/>
</dbReference>
<reference evidence="2" key="2">
    <citation type="submission" date="2017-06" db="EMBL/GenBank/DDBJ databases">
        <title>WGS assembly of Brachypodium distachyon.</title>
        <authorList>
            <consortium name="The International Brachypodium Initiative"/>
            <person name="Lucas S."/>
            <person name="Harmon-Smith M."/>
            <person name="Lail K."/>
            <person name="Tice H."/>
            <person name="Grimwood J."/>
            <person name="Bruce D."/>
            <person name="Barry K."/>
            <person name="Shu S."/>
            <person name="Lindquist E."/>
            <person name="Wang M."/>
            <person name="Pitluck S."/>
            <person name="Vogel J.P."/>
            <person name="Garvin D.F."/>
            <person name="Mockler T.C."/>
            <person name="Schmutz J."/>
            <person name="Rokhsar D."/>
            <person name="Bevan M.W."/>
        </authorList>
    </citation>
    <scope>NUCLEOTIDE SEQUENCE</scope>
    <source>
        <strain evidence="2">Bd21</strain>
    </source>
</reference>